<dbReference type="Proteomes" id="UP000194639">
    <property type="component" value="Unassembled WGS sequence"/>
</dbReference>
<feature type="domain" description="FAD-dependent urate hydroxylase HpyO/Asp monooxygenase CreE-like FAD/NAD(P)-binding" evidence="2">
    <location>
        <begin position="10"/>
        <end position="162"/>
    </location>
</feature>
<dbReference type="EMBL" id="JOMO01000032">
    <property type="protein sequence ID" value="OUI80514.1"/>
    <property type="molecule type" value="Genomic_DNA"/>
</dbReference>
<dbReference type="InterPro" id="IPR038732">
    <property type="entry name" value="HpyO/CreE_NAD-binding"/>
</dbReference>
<proteinExistence type="predicted"/>
<dbReference type="AlphaFoldDB" id="A0A252A0C8"/>
<accession>A0A252A0C8</accession>
<reference evidence="3 4" key="1">
    <citation type="submission" date="2014-06" db="EMBL/GenBank/DDBJ databases">
        <authorList>
            <person name="Ju J."/>
            <person name="Zhang J."/>
        </authorList>
    </citation>
    <scope>NUCLEOTIDE SEQUENCE [LARGE SCALE GENOMIC DNA]</scope>
    <source>
        <strain evidence="3">DmW_045</strain>
    </source>
</reference>
<evidence type="ECO:0000256" key="1">
    <source>
        <dbReference type="SAM" id="Phobius"/>
    </source>
</evidence>
<dbReference type="PANTHER" id="PTHR40254:SF1">
    <property type="entry name" value="BLR0577 PROTEIN"/>
    <property type="match status" value="1"/>
</dbReference>
<evidence type="ECO:0000313" key="4">
    <source>
        <dbReference type="Proteomes" id="UP000194639"/>
    </source>
</evidence>
<dbReference type="InterPro" id="IPR036188">
    <property type="entry name" value="FAD/NAD-bd_sf"/>
</dbReference>
<keyword evidence="1" id="KW-0812">Transmembrane</keyword>
<dbReference type="SUPFAM" id="SSF51905">
    <property type="entry name" value="FAD/NAD(P)-binding domain"/>
    <property type="match status" value="1"/>
</dbReference>
<feature type="transmembrane region" description="Helical" evidence="1">
    <location>
        <begin position="7"/>
        <end position="26"/>
    </location>
</feature>
<keyword evidence="1" id="KW-1133">Transmembrane helix</keyword>
<sequence length="476" mass="51993">MTTQRSNIVAIIGGGFSGAALAWHLLKKPTVPLSVLIFEPRALLGSGVAYSAEDPNHRINVPASRMSIDTKHPLDFLEWLAATGASREDKSTHRPDGQIYPARKVFGHYVATKLTPLLEAHLLTHIPSLVTDVQKLPTGRWILTTSGGETFEADTLVIATSHPAPQLPKQLVSFEVPLSAKTHPILIDDPWKSDALTSIKPEDRVLIIGTGLSMADTVASLIANKHNAPILAISRRGQRSKGHSPTPVTAKGDFLSPPAVSAKELLQRIRQIIADNPDTPWQAFLDRVREQAPKIWEHLGQTERRRLIRHLRPFWDTHRFRISPPTENIVNTAIQKGLLRIKAARVLTVEKEGKTFQVTLRTRCGQIENQIVDAIISTTGPAHINILSSQPFLKSLAKEGYIEMDSSALGLHVSADGNAQVGSRKDISLFVAGPLARGRFGELMGLPEVTLYAEKLACTIRAQAAITAPNNAIIVS</sequence>
<dbReference type="RefSeq" id="WP_086552692.1">
    <property type="nucleotide sequence ID" value="NZ_JOMO01000032.1"/>
</dbReference>
<evidence type="ECO:0000259" key="2">
    <source>
        <dbReference type="Pfam" id="PF13454"/>
    </source>
</evidence>
<dbReference type="InterPro" id="IPR052189">
    <property type="entry name" value="L-asp_N-monooxygenase_NS-form"/>
</dbReference>
<comment type="caution">
    <text evidence="3">The sequence shown here is derived from an EMBL/GenBank/DDBJ whole genome shotgun (WGS) entry which is preliminary data.</text>
</comment>
<protein>
    <recommendedName>
        <fullName evidence="2">FAD-dependent urate hydroxylase HpyO/Asp monooxygenase CreE-like FAD/NAD(P)-binding domain-containing protein</fullName>
    </recommendedName>
</protein>
<keyword evidence="1" id="KW-0472">Membrane</keyword>
<name>A0A252A0C8_9PROT</name>
<dbReference type="Pfam" id="PF13454">
    <property type="entry name" value="NAD_binding_9"/>
    <property type="match status" value="1"/>
</dbReference>
<dbReference type="PANTHER" id="PTHR40254">
    <property type="entry name" value="BLR0577 PROTEIN"/>
    <property type="match status" value="1"/>
</dbReference>
<gene>
    <name evidence="3" type="ORF">HK12_08505</name>
</gene>
<dbReference type="Gene3D" id="3.50.50.60">
    <property type="entry name" value="FAD/NAD(P)-binding domain"/>
    <property type="match status" value="1"/>
</dbReference>
<evidence type="ECO:0000313" key="3">
    <source>
        <dbReference type="EMBL" id="OUI80514.1"/>
    </source>
</evidence>
<organism evidence="3 4">
    <name type="scientific">Acetobacter orientalis</name>
    <dbReference type="NCBI Taxonomy" id="146474"/>
    <lineage>
        <taxon>Bacteria</taxon>
        <taxon>Pseudomonadati</taxon>
        <taxon>Pseudomonadota</taxon>
        <taxon>Alphaproteobacteria</taxon>
        <taxon>Acetobacterales</taxon>
        <taxon>Acetobacteraceae</taxon>
        <taxon>Acetobacter</taxon>
    </lineage>
</organism>